<protein>
    <submittedName>
        <fullName evidence="2">IBR domain-containing protein</fullName>
    </submittedName>
</protein>
<dbReference type="GO" id="GO:0003676">
    <property type="term" value="F:nucleic acid binding"/>
    <property type="evidence" value="ECO:0007669"/>
    <property type="project" value="InterPro"/>
</dbReference>
<sequence length="142" mass="16314">MGITFSCLTLVKFDKIERENKRRHIQKVPEEYEPFKVYFKGLLTNDHETVETSFGGIGVAICDMDDHCVFEVRKQVTISREKEGDMVELLALIEGLNTAVELGIKRVHILCDNYSVYRYLSFGNAAHWGGATNKQHDYDFGY</sequence>
<dbReference type="STRING" id="35608.A0A2U1NSK1"/>
<dbReference type="Gene3D" id="3.30.420.10">
    <property type="entry name" value="Ribonuclease H-like superfamily/Ribonuclease H"/>
    <property type="match status" value="1"/>
</dbReference>
<feature type="domain" description="RNase H type-1" evidence="1">
    <location>
        <begin position="51"/>
        <end position="121"/>
    </location>
</feature>
<keyword evidence="3" id="KW-1185">Reference proteome</keyword>
<dbReference type="GO" id="GO:0004523">
    <property type="term" value="F:RNA-DNA hybrid ribonuclease activity"/>
    <property type="evidence" value="ECO:0007669"/>
    <property type="project" value="InterPro"/>
</dbReference>
<dbReference type="EMBL" id="PKPP01002268">
    <property type="protein sequence ID" value="PWA76448.1"/>
    <property type="molecule type" value="Genomic_DNA"/>
</dbReference>
<organism evidence="2 3">
    <name type="scientific">Artemisia annua</name>
    <name type="common">Sweet wormwood</name>
    <dbReference type="NCBI Taxonomy" id="35608"/>
    <lineage>
        <taxon>Eukaryota</taxon>
        <taxon>Viridiplantae</taxon>
        <taxon>Streptophyta</taxon>
        <taxon>Embryophyta</taxon>
        <taxon>Tracheophyta</taxon>
        <taxon>Spermatophyta</taxon>
        <taxon>Magnoliopsida</taxon>
        <taxon>eudicotyledons</taxon>
        <taxon>Gunneridae</taxon>
        <taxon>Pentapetalae</taxon>
        <taxon>asterids</taxon>
        <taxon>campanulids</taxon>
        <taxon>Asterales</taxon>
        <taxon>Asteraceae</taxon>
        <taxon>Asteroideae</taxon>
        <taxon>Anthemideae</taxon>
        <taxon>Artemisiinae</taxon>
        <taxon>Artemisia</taxon>
    </lineage>
</organism>
<evidence type="ECO:0000313" key="3">
    <source>
        <dbReference type="Proteomes" id="UP000245207"/>
    </source>
</evidence>
<evidence type="ECO:0000313" key="2">
    <source>
        <dbReference type="EMBL" id="PWA76448.1"/>
    </source>
</evidence>
<dbReference type="Proteomes" id="UP000245207">
    <property type="component" value="Unassembled WGS sequence"/>
</dbReference>
<dbReference type="InterPro" id="IPR002156">
    <property type="entry name" value="RNaseH_domain"/>
</dbReference>
<dbReference type="InterPro" id="IPR036397">
    <property type="entry name" value="RNaseH_sf"/>
</dbReference>
<reference evidence="2 3" key="1">
    <citation type="journal article" date="2018" name="Mol. Plant">
        <title>The genome of Artemisia annua provides insight into the evolution of Asteraceae family and artemisinin biosynthesis.</title>
        <authorList>
            <person name="Shen Q."/>
            <person name="Zhang L."/>
            <person name="Liao Z."/>
            <person name="Wang S."/>
            <person name="Yan T."/>
            <person name="Shi P."/>
            <person name="Liu M."/>
            <person name="Fu X."/>
            <person name="Pan Q."/>
            <person name="Wang Y."/>
            <person name="Lv Z."/>
            <person name="Lu X."/>
            <person name="Zhang F."/>
            <person name="Jiang W."/>
            <person name="Ma Y."/>
            <person name="Chen M."/>
            <person name="Hao X."/>
            <person name="Li L."/>
            <person name="Tang Y."/>
            <person name="Lv G."/>
            <person name="Zhou Y."/>
            <person name="Sun X."/>
            <person name="Brodelius P.E."/>
            <person name="Rose J.K.C."/>
            <person name="Tang K."/>
        </authorList>
    </citation>
    <scope>NUCLEOTIDE SEQUENCE [LARGE SCALE GENOMIC DNA]</scope>
    <source>
        <strain evidence="3">cv. Huhao1</strain>
        <tissue evidence="2">Leaf</tissue>
    </source>
</reference>
<proteinExistence type="predicted"/>
<dbReference type="OrthoDB" id="1744543at2759"/>
<accession>A0A2U1NSK1</accession>
<name>A0A2U1NSK1_ARTAN</name>
<gene>
    <name evidence="2" type="ORF">CTI12_AA234370</name>
</gene>
<dbReference type="Pfam" id="PF13456">
    <property type="entry name" value="RVT_3"/>
    <property type="match status" value="1"/>
</dbReference>
<dbReference type="AlphaFoldDB" id="A0A2U1NSK1"/>
<evidence type="ECO:0000259" key="1">
    <source>
        <dbReference type="Pfam" id="PF13456"/>
    </source>
</evidence>
<comment type="caution">
    <text evidence="2">The sequence shown here is derived from an EMBL/GenBank/DDBJ whole genome shotgun (WGS) entry which is preliminary data.</text>
</comment>